<organism evidence="1 2">
    <name type="scientific">Bionectria ochroleuca</name>
    <name type="common">Gliocladium roseum</name>
    <dbReference type="NCBI Taxonomy" id="29856"/>
    <lineage>
        <taxon>Eukaryota</taxon>
        <taxon>Fungi</taxon>
        <taxon>Dikarya</taxon>
        <taxon>Ascomycota</taxon>
        <taxon>Pezizomycotina</taxon>
        <taxon>Sordariomycetes</taxon>
        <taxon>Hypocreomycetidae</taxon>
        <taxon>Hypocreales</taxon>
        <taxon>Bionectriaceae</taxon>
        <taxon>Clonostachys</taxon>
    </lineage>
</organism>
<accession>A0A8H7N4X1</accession>
<name>A0A8H7N4X1_BIOOC</name>
<comment type="caution">
    <text evidence="1">The sequence shown here is derived from an EMBL/GenBank/DDBJ whole genome shotgun (WGS) entry which is preliminary data.</text>
</comment>
<sequence>MAQNGPETALGVRLRPSARILSVAISHHLTIILSRPPRRMWGSPRPSTRDQVTELGSIMHLGGDTSCTVTVTRNDS</sequence>
<dbReference type="EMBL" id="JADCTT010000009">
    <property type="protein sequence ID" value="KAF9747808.1"/>
    <property type="molecule type" value="Genomic_DNA"/>
</dbReference>
<evidence type="ECO:0000313" key="1">
    <source>
        <dbReference type="EMBL" id="KAF9747808.1"/>
    </source>
</evidence>
<dbReference type="Proteomes" id="UP000616885">
    <property type="component" value="Unassembled WGS sequence"/>
</dbReference>
<proteinExistence type="predicted"/>
<protein>
    <submittedName>
        <fullName evidence="1">Uncharacterized protein</fullName>
    </submittedName>
</protein>
<reference evidence="1" key="1">
    <citation type="submission" date="2020-10" db="EMBL/GenBank/DDBJ databases">
        <title>High-Quality Genome Resource of Clonostachys rosea strain S41 by Oxford Nanopore Long-Read Sequencing.</title>
        <authorList>
            <person name="Wang H."/>
        </authorList>
    </citation>
    <scope>NUCLEOTIDE SEQUENCE</scope>
    <source>
        <strain evidence="1">S41</strain>
    </source>
</reference>
<dbReference type="AlphaFoldDB" id="A0A8H7N4X1"/>
<gene>
    <name evidence="1" type="ORF">IM811_017313</name>
</gene>
<evidence type="ECO:0000313" key="2">
    <source>
        <dbReference type="Proteomes" id="UP000616885"/>
    </source>
</evidence>